<dbReference type="Pfam" id="PF01757">
    <property type="entry name" value="Acyl_transf_3"/>
    <property type="match status" value="1"/>
</dbReference>
<dbReference type="Proteomes" id="UP001314681">
    <property type="component" value="Unassembled WGS sequence"/>
</dbReference>
<protein>
    <submittedName>
        <fullName evidence="9">Acyltransferase</fullName>
    </submittedName>
</protein>
<feature type="transmembrane region" description="Helical" evidence="7">
    <location>
        <begin position="87"/>
        <end position="110"/>
    </location>
</feature>
<feature type="transmembrane region" description="Helical" evidence="7">
    <location>
        <begin position="122"/>
        <end position="143"/>
    </location>
</feature>
<feature type="transmembrane region" description="Helical" evidence="7">
    <location>
        <begin position="155"/>
        <end position="172"/>
    </location>
</feature>
<dbReference type="EMBL" id="JAHQCX010000002">
    <property type="protein sequence ID" value="MBU9725208.1"/>
    <property type="molecule type" value="Genomic_DNA"/>
</dbReference>
<comment type="subcellular location">
    <subcellularLocation>
        <location evidence="1">Cell membrane</location>
        <topology evidence="1">Multi-pass membrane protein</topology>
    </subcellularLocation>
</comment>
<keyword evidence="4 7" id="KW-0812">Transmembrane</keyword>
<dbReference type="GO" id="GO:0016746">
    <property type="term" value="F:acyltransferase activity"/>
    <property type="evidence" value="ECO:0007669"/>
    <property type="project" value="UniProtKB-KW"/>
</dbReference>
<comment type="caution">
    <text evidence="9">The sequence shown here is derived from an EMBL/GenBank/DDBJ whole genome shotgun (WGS) entry which is preliminary data.</text>
</comment>
<reference evidence="9 10" key="1">
    <citation type="submission" date="2021-06" db="EMBL/GenBank/DDBJ databases">
        <title>Description of novel taxa of the family Lachnospiraceae.</title>
        <authorList>
            <person name="Chaplin A.V."/>
            <person name="Sokolova S.R."/>
            <person name="Pikina A.P."/>
            <person name="Korzhanova M."/>
            <person name="Belova V."/>
            <person name="Korostin D."/>
            <person name="Efimov B.A."/>
        </authorList>
    </citation>
    <scope>NUCLEOTIDE SEQUENCE [LARGE SCALE GENOMIC DNA]</scope>
    <source>
        <strain evidence="9 10">ASD4241</strain>
    </source>
</reference>
<feature type="transmembrane region" description="Helical" evidence="7">
    <location>
        <begin position="44"/>
        <end position="66"/>
    </location>
</feature>
<accession>A0ABS6K3Z5</accession>
<comment type="similarity">
    <text evidence="2">Belongs to the acyltransferase 3 family.</text>
</comment>
<feature type="transmembrane region" description="Helical" evidence="7">
    <location>
        <begin position="178"/>
        <end position="196"/>
    </location>
</feature>
<keyword evidence="9" id="KW-0808">Transferase</keyword>
<evidence type="ECO:0000259" key="8">
    <source>
        <dbReference type="Pfam" id="PF01757"/>
    </source>
</evidence>
<dbReference type="RefSeq" id="WP_238726319.1">
    <property type="nucleotide sequence ID" value="NZ_JAHQCX010000002.1"/>
</dbReference>
<evidence type="ECO:0000313" key="9">
    <source>
        <dbReference type="EMBL" id="MBU9725208.1"/>
    </source>
</evidence>
<evidence type="ECO:0000256" key="6">
    <source>
        <dbReference type="ARBA" id="ARBA00023136"/>
    </source>
</evidence>
<evidence type="ECO:0000256" key="3">
    <source>
        <dbReference type="ARBA" id="ARBA00022475"/>
    </source>
</evidence>
<keyword evidence="10" id="KW-1185">Reference proteome</keyword>
<feature type="domain" description="Acyltransferase 3" evidence="8">
    <location>
        <begin position="7"/>
        <end position="315"/>
    </location>
</feature>
<keyword evidence="5 7" id="KW-1133">Transmembrane helix</keyword>
<proteinExistence type="inferred from homology"/>
<name>A0ABS6K3Z5_9FIRM</name>
<dbReference type="InterPro" id="IPR002656">
    <property type="entry name" value="Acyl_transf_3_dom"/>
</dbReference>
<organism evidence="9 10">
    <name type="scientific">Diplocloster modestus</name>
    <dbReference type="NCBI Taxonomy" id="2850322"/>
    <lineage>
        <taxon>Bacteria</taxon>
        <taxon>Bacillati</taxon>
        <taxon>Bacillota</taxon>
        <taxon>Clostridia</taxon>
        <taxon>Lachnospirales</taxon>
        <taxon>Lachnospiraceae</taxon>
        <taxon>Diplocloster</taxon>
    </lineage>
</organism>
<dbReference type="PANTHER" id="PTHR40074">
    <property type="entry name" value="O-ACETYLTRANSFERASE WECH"/>
    <property type="match status" value="1"/>
</dbReference>
<feature type="transmembrane region" description="Helical" evidence="7">
    <location>
        <begin position="295"/>
        <end position="319"/>
    </location>
</feature>
<evidence type="ECO:0000256" key="4">
    <source>
        <dbReference type="ARBA" id="ARBA00022692"/>
    </source>
</evidence>
<evidence type="ECO:0000256" key="7">
    <source>
        <dbReference type="SAM" id="Phobius"/>
    </source>
</evidence>
<gene>
    <name evidence="9" type="ORF">KTH90_04185</name>
</gene>
<sequence length="343" mass="39088">MTSSRLKWVDNVKGIAMISVVLCHVADGFYGANLYPESNTWLFVIRNICNIFQMPLFCMASGYLFSKAYIDPDGNSKKDRLLRQIKNLLSIYILWCLIMGIFKIVLNSMVNYEISPVDLLLIWFKPIGVYWYLYVLMGLYLIFANRNKLKANNTIIIIALTIISLLASALVNKEGYLFAFRRIGYFGVIFYLGMLLNRDEYKKPLTIAGVALAIISIILSIVFWNTGQEIYHIPAVNLITAVGFSLGIILIFQLISEKMNFKILTLVGRNSLDVYLLHVFLAAGCRMVISKVHGLSVWMSIITVFVISLFVPILIGIVARKINVYDLFFKPYGFVEKHRKQAE</sequence>
<evidence type="ECO:0000256" key="2">
    <source>
        <dbReference type="ARBA" id="ARBA00007400"/>
    </source>
</evidence>
<evidence type="ECO:0000256" key="5">
    <source>
        <dbReference type="ARBA" id="ARBA00022989"/>
    </source>
</evidence>
<keyword evidence="6 7" id="KW-0472">Membrane</keyword>
<keyword evidence="9" id="KW-0012">Acyltransferase</keyword>
<feature type="transmembrane region" description="Helical" evidence="7">
    <location>
        <begin position="205"/>
        <end position="224"/>
    </location>
</feature>
<dbReference type="PANTHER" id="PTHR40074:SF2">
    <property type="entry name" value="O-ACETYLTRANSFERASE WECH"/>
    <property type="match status" value="1"/>
</dbReference>
<evidence type="ECO:0000313" key="10">
    <source>
        <dbReference type="Proteomes" id="UP001314681"/>
    </source>
</evidence>
<keyword evidence="3" id="KW-1003">Cell membrane</keyword>
<evidence type="ECO:0000256" key="1">
    <source>
        <dbReference type="ARBA" id="ARBA00004651"/>
    </source>
</evidence>
<feature type="transmembrane region" description="Helical" evidence="7">
    <location>
        <begin position="12"/>
        <end position="32"/>
    </location>
</feature>
<feature type="transmembrane region" description="Helical" evidence="7">
    <location>
        <begin position="230"/>
        <end position="252"/>
    </location>
</feature>